<dbReference type="AlphaFoldDB" id="A0A6L2K966"/>
<keyword evidence="1" id="KW-0548">Nucleotidyltransferase</keyword>
<evidence type="ECO:0000313" key="1">
    <source>
        <dbReference type="EMBL" id="GEU45270.1"/>
    </source>
</evidence>
<accession>A0A6L2K966</accession>
<reference evidence="1" key="1">
    <citation type="journal article" date="2019" name="Sci. Rep.">
        <title>Draft genome of Tanacetum cinerariifolium, the natural source of mosquito coil.</title>
        <authorList>
            <person name="Yamashiro T."/>
            <person name="Shiraishi A."/>
            <person name="Satake H."/>
            <person name="Nakayama K."/>
        </authorList>
    </citation>
    <scope>NUCLEOTIDE SEQUENCE</scope>
</reference>
<organism evidence="1">
    <name type="scientific">Tanacetum cinerariifolium</name>
    <name type="common">Dalmatian daisy</name>
    <name type="synonym">Chrysanthemum cinerariifolium</name>
    <dbReference type="NCBI Taxonomy" id="118510"/>
    <lineage>
        <taxon>Eukaryota</taxon>
        <taxon>Viridiplantae</taxon>
        <taxon>Streptophyta</taxon>
        <taxon>Embryophyta</taxon>
        <taxon>Tracheophyta</taxon>
        <taxon>Spermatophyta</taxon>
        <taxon>Magnoliopsida</taxon>
        <taxon>eudicotyledons</taxon>
        <taxon>Gunneridae</taxon>
        <taxon>Pentapetalae</taxon>
        <taxon>asterids</taxon>
        <taxon>campanulids</taxon>
        <taxon>Asterales</taxon>
        <taxon>Asteraceae</taxon>
        <taxon>Asteroideae</taxon>
        <taxon>Anthemideae</taxon>
        <taxon>Anthemidinae</taxon>
        <taxon>Tanacetum</taxon>
    </lineage>
</organism>
<dbReference type="SUPFAM" id="SSF56672">
    <property type="entry name" value="DNA/RNA polymerases"/>
    <property type="match status" value="1"/>
</dbReference>
<name>A0A6L2K966_TANCI</name>
<dbReference type="InterPro" id="IPR043502">
    <property type="entry name" value="DNA/RNA_pol_sf"/>
</dbReference>
<comment type="caution">
    <text evidence="1">The sequence shown here is derived from an EMBL/GenBank/DDBJ whole genome shotgun (WGS) entry which is preliminary data.</text>
</comment>
<keyword evidence="1" id="KW-0695">RNA-directed DNA polymerase</keyword>
<dbReference type="EMBL" id="BKCJ010001963">
    <property type="protein sequence ID" value="GEU45270.1"/>
    <property type="molecule type" value="Genomic_DNA"/>
</dbReference>
<keyword evidence="1" id="KW-0808">Transferase</keyword>
<dbReference type="GO" id="GO:0003964">
    <property type="term" value="F:RNA-directed DNA polymerase activity"/>
    <property type="evidence" value="ECO:0007669"/>
    <property type="project" value="UniProtKB-KW"/>
</dbReference>
<dbReference type="Gene3D" id="3.10.10.10">
    <property type="entry name" value="HIV Type 1 Reverse Transcriptase, subunit A, domain 1"/>
    <property type="match status" value="1"/>
</dbReference>
<gene>
    <name evidence="1" type="ORF">Tci_017248</name>
</gene>
<sequence length="408" mass="46789">MSTNEQTPINQPTSAVRNTLGNEQLPQDLGRPASDAALREYGDRNYHRLLPIIAEKVHQEKKKCIKDPVKIHNIKQRDRESTEEFVRRYNLECKDVKGAQECMKIFGFMHGITNPELIKRLHDKISKSVDEVMKVNTALLRGEVAASNHEQKRFTLLTKTPKEILALDKGKFKSPPPMTTGIEKRNASKFCKFHEEIKHTTDECMHLKRQIKEMLKAGKLSHLIKELKQSSGKDQAKAAKKGEEDEMKGPIIMEAEIRGHFVHRMYVDGGVPQLVINQVAEEKIQVAIHPEYPKKTIAIGSMLIEEGRKELCGLLRRNLDIFAWKPIDKTGVPRHIAEHRLNIRERCLPIRQKKRGQAPERSKAIFEEVEKLVDADIMKEVHYHSWLSNPVMVKNMMAARGCVWISST</sequence>
<protein>
    <submittedName>
        <fullName evidence="1">Reverse transcriptase domain-containing protein</fullName>
    </submittedName>
</protein>
<proteinExistence type="predicted"/>